<organism evidence="1 2">
    <name type="scientific">Sanguibacter suaedae</name>
    <dbReference type="NCBI Taxonomy" id="2795737"/>
    <lineage>
        <taxon>Bacteria</taxon>
        <taxon>Bacillati</taxon>
        <taxon>Actinomycetota</taxon>
        <taxon>Actinomycetes</taxon>
        <taxon>Micrococcales</taxon>
        <taxon>Sanguibacteraceae</taxon>
        <taxon>Sanguibacter</taxon>
    </lineage>
</organism>
<accession>A0A934IDH5</accession>
<gene>
    <name evidence="1" type="ORF">JAV76_12515</name>
</gene>
<dbReference type="AlphaFoldDB" id="A0A934IDH5"/>
<sequence>MPPFPADSALDIADLYVRHVLGVADDVDPSEIEALALSRFPSTTWEIPPTEEQTPDGRQVRPGTLRVSRHTVITGPYAPRTEDGRDLGFDHGVDMVYDVQCPRERGPAPYRGGGDRDGLARVFADGLPIREEWRLSSWLVAVSRRLGGSVRFAVADGVTTHVTPDPAVSVDVTVYSGVWLDPEAAERVCQQANAGARLASTGIPWEGPPATTGVVPALPDSPLTPAQLKAIHERADAVDVAALRDPAPLTGYAVEVDLGRDGLVSVEVGGVESVPLVLRGAPWAQNGAISYLVRWTPEDLVDWQREVPSFGLKVSRTRAAGVVAQLARAVYAAVGGEVADQDEFLMDPEDV</sequence>
<protein>
    <submittedName>
        <fullName evidence="1">Uncharacterized protein</fullName>
    </submittedName>
</protein>
<evidence type="ECO:0000313" key="1">
    <source>
        <dbReference type="EMBL" id="MBI9115836.1"/>
    </source>
</evidence>
<name>A0A934IDH5_9MICO</name>
<dbReference type="Proteomes" id="UP000602087">
    <property type="component" value="Unassembled WGS sequence"/>
</dbReference>
<reference evidence="1" key="1">
    <citation type="submission" date="2020-12" db="EMBL/GenBank/DDBJ databases">
        <title>Sanguibacter suaedae sp. nov., isolated from Suaeda aralocaspica.</title>
        <authorList>
            <person name="Ma Q."/>
        </authorList>
    </citation>
    <scope>NUCLEOTIDE SEQUENCE</scope>
    <source>
        <strain evidence="1">YZGR15</strain>
    </source>
</reference>
<dbReference type="EMBL" id="JAEINH010000011">
    <property type="protein sequence ID" value="MBI9115836.1"/>
    <property type="molecule type" value="Genomic_DNA"/>
</dbReference>
<comment type="caution">
    <text evidence="1">The sequence shown here is derived from an EMBL/GenBank/DDBJ whole genome shotgun (WGS) entry which is preliminary data.</text>
</comment>
<keyword evidence="2" id="KW-1185">Reference proteome</keyword>
<proteinExistence type="predicted"/>
<evidence type="ECO:0000313" key="2">
    <source>
        <dbReference type="Proteomes" id="UP000602087"/>
    </source>
</evidence>